<dbReference type="InterPro" id="IPR058780">
    <property type="entry name" value="YhfM-like_dom"/>
</dbReference>
<proteinExistence type="predicted"/>
<protein>
    <recommendedName>
        <fullName evidence="2">YhfM-like domain-containing protein</fullName>
    </recommendedName>
</protein>
<reference evidence="3 4" key="1">
    <citation type="journal article" date="2019" name="Int. J. Syst. Evol. Microbiol.">
        <title>The Global Catalogue of Microorganisms (GCM) 10K type strain sequencing project: providing services to taxonomists for standard genome sequencing and annotation.</title>
        <authorList>
            <consortium name="The Broad Institute Genomics Platform"/>
            <consortium name="The Broad Institute Genome Sequencing Center for Infectious Disease"/>
            <person name="Wu L."/>
            <person name="Ma J."/>
        </authorList>
    </citation>
    <scope>NUCLEOTIDE SEQUENCE [LARGE SCALE GENOMIC DNA]</scope>
    <source>
        <strain evidence="3 4">JCM 12662</strain>
    </source>
</reference>
<dbReference type="Proteomes" id="UP001501166">
    <property type="component" value="Unassembled WGS sequence"/>
</dbReference>
<feature type="domain" description="YhfM-like" evidence="2">
    <location>
        <begin position="79"/>
        <end position="156"/>
    </location>
</feature>
<evidence type="ECO:0000313" key="4">
    <source>
        <dbReference type="Proteomes" id="UP001501166"/>
    </source>
</evidence>
<dbReference type="EMBL" id="BAAACW010000055">
    <property type="protein sequence ID" value="GAA0358537.1"/>
    <property type="molecule type" value="Genomic_DNA"/>
</dbReference>
<evidence type="ECO:0000313" key="3">
    <source>
        <dbReference type="EMBL" id="GAA0358537.1"/>
    </source>
</evidence>
<gene>
    <name evidence="3" type="ORF">GCM10008932_09060</name>
</gene>
<name>A0ABN0X9L9_9LACT</name>
<evidence type="ECO:0000259" key="2">
    <source>
        <dbReference type="Pfam" id="PF26353"/>
    </source>
</evidence>
<dbReference type="RefSeq" id="WP_343754422.1">
    <property type="nucleotide sequence ID" value="NZ_BAAACW010000055.1"/>
</dbReference>
<evidence type="ECO:0000256" key="1">
    <source>
        <dbReference type="SAM" id="SignalP"/>
    </source>
</evidence>
<keyword evidence="1" id="KW-0732">Signal</keyword>
<dbReference type="Pfam" id="PF26353">
    <property type="entry name" value="YhfM"/>
    <property type="match status" value="1"/>
</dbReference>
<accession>A0ABN0X9L9</accession>
<dbReference type="PROSITE" id="PS51257">
    <property type="entry name" value="PROKAR_LIPOPROTEIN"/>
    <property type="match status" value="1"/>
</dbReference>
<keyword evidence="4" id="KW-1185">Reference proteome</keyword>
<comment type="caution">
    <text evidence="3">The sequence shown here is derived from an EMBL/GenBank/DDBJ whole genome shotgun (WGS) entry which is preliminary data.</text>
</comment>
<feature type="chain" id="PRO_5046019482" description="YhfM-like domain-containing protein" evidence="1">
    <location>
        <begin position="24"/>
        <end position="379"/>
    </location>
</feature>
<organism evidence="3 4">
    <name type="scientific">Alkalibacterium iburiense</name>
    <dbReference type="NCBI Taxonomy" id="290589"/>
    <lineage>
        <taxon>Bacteria</taxon>
        <taxon>Bacillati</taxon>
        <taxon>Bacillota</taxon>
        <taxon>Bacilli</taxon>
        <taxon>Lactobacillales</taxon>
        <taxon>Carnobacteriaceae</taxon>
        <taxon>Alkalibacterium</taxon>
    </lineage>
</organism>
<feature type="signal peptide" evidence="1">
    <location>
        <begin position="1"/>
        <end position="23"/>
    </location>
</feature>
<sequence length="379" mass="43199">MKTILLACTLLLLTACSTESQSAQPNPSSLPLPIEEQKESLYKSTESGEVHYLREVERTEPVWAGISHSNHFGFINTDYVVEITDEDDLQFIMDELITGSVRQPGIVDMAEPYYGMMLEYADGSTESLHLWLAPGDSVGTIMDTYDTHYIYNFDEEVIDRYLSLLPDKAILTEQVYADWVEGSSFGITHRIEPYVDTDIEARISYSEYIVRGSYSDSHPAEVPESWGDDSMAYFPFEVEDALKGDIEEESLLIGQPDYLVTWIRHPETGDDMGIIQSQDPFIARPDPEKEVIVFISMQDKDGEYWRFSEPTMIEVLEDGSLKSLASPFNPDFNTSDRVESHTLEDDWEVEITLELITENFPLTDPFEDLTLEEINNLIK</sequence>